<name>A0A929FDN2_LEPEC</name>
<feature type="non-terminal residue" evidence="2">
    <location>
        <position position="1"/>
    </location>
</feature>
<dbReference type="Pfam" id="PF12770">
    <property type="entry name" value="CHAT"/>
    <property type="match status" value="1"/>
</dbReference>
<evidence type="ECO:0000313" key="3">
    <source>
        <dbReference type="Proteomes" id="UP000615026"/>
    </source>
</evidence>
<dbReference type="RefSeq" id="WP_193996606.1">
    <property type="nucleotide sequence ID" value="NZ_JADEXP010000525.1"/>
</dbReference>
<dbReference type="InterPro" id="IPR024983">
    <property type="entry name" value="CHAT_dom"/>
</dbReference>
<organism evidence="2 3">
    <name type="scientific">Leptolyngbya cf. ectocarpi LEGE 11479</name>
    <dbReference type="NCBI Taxonomy" id="1828722"/>
    <lineage>
        <taxon>Bacteria</taxon>
        <taxon>Bacillati</taxon>
        <taxon>Cyanobacteriota</taxon>
        <taxon>Cyanophyceae</taxon>
        <taxon>Leptolyngbyales</taxon>
        <taxon>Leptolyngbyaceae</taxon>
        <taxon>Leptolyngbya group</taxon>
        <taxon>Leptolyngbya</taxon>
    </lineage>
</organism>
<keyword evidence="3" id="KW-1185">Reference proteome</keyword>
<protein>
    <submittedName>
        <fullName evidence="2">CHAT domain-containing protein</fullName>
    </submittedName>
</protein>
<dbReference type="Proteomes" id="UP000615026">
    <property type="component" value="Unassembled WGS sequence"/>
</dbReference>
<dbReference type="EMBL" id="JADEXP010000525">
    <property type="protein sequence ID" value="MBE9070763.1"/>
    <property type="molecule type" value="Genomic_DNA"/>
</dbReference>
<dbReference type="PANTHER" id="PTHR10098">
    <property type="entry name" value="RAPSYN-RELATED"/>
    <property type="match status" value="1"/>
</dbReference>
<comment type="caution">
    <text evidence="2">The sequence shown here is derived from an EMBL/GenBank/DDBJ whole genome shotgun (WGS) entry which is preliminary data.</text>
</comment>
<reference evidence="2" key="1">
    <citation type="submission" date="2020-10" db="EMBL/GenBank/DDBJ databases">
        <authorList>
            <person name="Castelo-Branco R."/>
            <person name="Eusebio N."/>
            <person name="Adriana R."/>
            <person name="Vieira A."/>
            <person name="Brugerolle De Fraissinette N."/>
            <person name="Rezende De Castro R."/>
            <person name="Schneider M.P."/>
            <person name="Vasconcelos V."/>
            <person name="Leao P.N."/>
        </authorList>
    </citation>
    <scope>NUCLEOTIDE SEQUENCE</scope>
    <source>
        <strain evidence="2">LEGE 11479</strain>
    </source>
</reference>
<accession>A0A929FDN2</accession>
<feature type="domain" description="CHAT" evidence="1">
    <location>
        <begin position="37"/>
        <end position="250"/>
    </location>
</feature>
<sequence>NNITAASLDDLDNQPFQGELSVLAAAFTEGAYEVEISDRTFYFGGLEFAGREVENLAQLIPDTDTRINADFNPDIVFDMNDFRVVHLATHATFNPGPPQNSFILFGDGNRATLTDIKNWNFPNVELIVLSACETALGEIASSNGEEILGFGYLMQLAGADAAVASLWAVNDSGTQILMNAFYGALQQGMTKAQALQTAQQALITGNFSPVGSRSRQSIAVTPTTDVGQPMSSRTNLAHPYYWAPFILIGNGL</sequence>
<dbReference type="AlphaFoldDB" id="A0A929FDN2"/>
<gene>
    <name evidence="2" type="ORF">IQ260_29420</name>
</gene>
<proteinExistence type="predicted"/>
<evidence type="ECO:0000313" key="2">
    <source>
        <dbReference type="EMBL" id="MBE9070763.1"/>
    </source>
</evidence>
<dbReference type="PANTHER" id="PTHR10098:SF112">
    <property type="entry name" value="SLR0380 PROTEIN"/>
    <property type="match status" value="1"/>
</dbReference>
<evidence type="ECO:0000259" key="1">
    <source>
        <dbReference type="Pfam" id="PF12770"/>
    </source>
</evidence>